<feature type="compositionally biased region" description="Basic and acidic residues" evidence="1">
    <location>
        <begin position="619"/>
        <end position="629"/>
    </location>
</feature>
<feature type="region of interest" description="Disordered" evidence="1">
    <location>
        <begin position="1"/>
        <end position="36"/>
    </location>
</feature>
<dbReference type="RefSeq" id="WP_006334221.1">
    <property type="nucleotide sequence ID" value="NZ_BAHC01000120.1"/>
</dbReference>
<comment type="caution">
    <text evidence="2">The sequence shown here is derived from an EMBL/GenBank/DDBJ whole genome shotgun (WGS) entry which is preliminary data.</text>
</comment>
<feature type="compositionally biased region" description="Basic and acidic residues" evidence="1">
    <location>
        <begin position="1"/>
        <end position="10"/>
    </location>
</feature>
<dbReference type="EMBL" id="BAHC01000120">
    <property type="protein sequence ID" value="GAB90994.1"/>
    <property type="molecule type" value="Genomic_DNA"/>
</dbReference>
<feature type="region of interest" description="Disordered" evidence="1">
    <location>
        <begin position="381"/>
        <end position="400"/>
    </location>
</feature>
<name>K6WWQ1_9ACTN</name>
<dbReference type="OrthoDB" id="9816611at2"/>
<sequence>MRTRDNDPGDRQSAAPKASPEKPASPSAHDARLAAGPLNRAALPALQRATGNAAVAALLNSHNPTKPEDTQTTPVGADEPVVQRTKDYNLDPIFGGTYNEVEITGLQGKQFIEQAVGSTASYPLGRHLRASTSGANSRRDGNFGVELPPQTWNYDSYKSATWDLALQIKTGGVGKKPMSMHNWAFSNIEVTETFEVVDGGTVAPGKVSGPVYGMDQKIPVVLTGRNAKEKVSFSEYFKVTSGWSVGREVVDSTTLTRSMSFGFGPKLEDAAKNKAEGEFALSSTNTDTISHKIATMGGGATTGGKGAAGETTFTGIDATTPDGRPITIRKYVYPVYEVKNFLVTAYPHNPKTAEVTGKSRVTVPVSSFVLARVESIDADADGKVEAANQPSPAQNAEDQRRRAEMAGREVGKAGGVRLKIALEREIDAQKDFDNQDFSQVLSQGETSRAVTKEWTSETVNQFSVTTADGKKVSGTGGWSLSAGGSYAGLGAKIGYSEIESTTGEFGDQVLNSGSSGKAQTVKVNQEVAGPAAGSGKNVQVIVMPIYRERVYGYYAYDDATGSWTQLPMKGRSKYYYPVGSVTTQDVPPKSELKPEGHEKLEDRGTAETAKTAKSLKAQIDAEKDPAKRAELERQLEQSLAKGREALEETVRRAHPSLVVIDRDKNLYEIEIPVPVSASDQAAGAHSTEMKKYRSTLEGLMDFTAPSVAAHNAADAMATTDTNPADDVTITSSAALGGTGAQGGVNPFPGDVDMSESIRIVAPTADAAADALAAAIQSTVTRATAPRTDGTLGYTFHGCMVGVYPPDAKKAGSAVRFTAAQTMEGRLTYPRKNGTTGTLTLAQAIAAPAAGRAANTYWRGPIDEAGTYGEITKVLNYDAVKQGSDDEHLFGTPKVGQSFQEVGFGREGRHDTERARLLEPLGRDIAKYAADGNWVKATKRAYTVARMLNDVAALNAFAPPLGSPVSQLKQLVDHIEMFTHDVVNPRIDDKLRGGIGTSMDDEQALKEAQRLQARMSGVDTAKDLTPAMQKAIDAGDGKMTRNPRVYAIIENEIVKPLNARIKHDVEFGRRCHDALIAHGYLKGK</sequence>
<organism evidence="2 3">
    <name type="scientific">Gordonia rhizosphera NBRC 16068</name>
    <dbReference type="NCBI Taxonomy" id="1108045"/>
    <lineage>
        <taxon>Bacteria</taxon>
        <taxon>Bacillati</taxon>
        <taxon>Actinomycetota</taxon>
        <taxon>Actinomycetes</taxon>
        <taxon>Mycobacteriales</taxon>
        <taxon>Gordoniaceae</taxon>
        <taxon>Gordonia</taxon>
    </lineage>
</organism>
<reference evidence="2 3" key="1">
    <citation type="submission" date="2012-08" db="EMBL/GenBank/DDBJ databases">
        <title>Whole genome shotgun sequence of Gordonia rhizosphera NBRC 16068.</title>
        <authorList>
            <person name="Takarada H."/>
            <person name="Isaki S."/>
            <person name="Hosoyama A."/>
            <person name="Tsuchikane K."/>
            <person name="Katsumata H."/>
            <person name="Baba S."/>
            <person name="Ohji S."/>
            <person name="Yamazaki S."/>
            <person name="Fujita N."/>
        </authorList>
    </citation>
    <scope>NUCLEOTIDE SEQUENCE [LARGE SCALE GENOMIC DNA]</scope>
    <source>
        <strain evidence="2 3">NBRC 16068</strain>
    </source>
</reference>
<evidence type="ECO:0000256" key="1">
    <source>
        <dbReference type="SAM" id="MobiDB-lite"/>
    </source>
</evidence>
<evidence type="ECO:0000313" key="2">
    <source>
        <dbReference type="EMBL" id="GAB90994.1"/>
    </source>
</evidence>
<dbReference type="STRING" id="1108045.GORHZ_120_00500"/>
<keyword evidence="3" id="KW-1185">Reference proteome</keyword>
<feature type="region of interest" description="Disordered" evidence="1">
    <location>
        <begin position="583"/>
        <end position="629"/>
    </location>
</feature>
<accession>K6WWQ1</accession>
<feature type="compositionally biased region" description="Low complexity" evidence="1">
    <location>
        <begin position="13"/>
        <end position="28"/>
    </location>
</feature>
<dbReference type="Proteomes" id="UP000008363">
    <property type="component" value="Unassembled WGS sequence"/>
</dbReference>
<protein>
    <submittedName>
        <fullName evidence="2">Uncharacterized protein</fullName>
    </submittedName>
</protein>
<evidence type="ECO:0000313" key="3">
    <source>
        <dbReference type="Proteomes" id="UP000008363"/>
    </source>
</evidence>
<gene>
    <name evidence="2" type="ORF">GORHZ_120_00500</name>
</gene>
<proteinExistence type="predicted"/>
<feature type="compositionally biased region" description="Basic and acidic residues" evidence="1">
    <location>
        <begin position="588"/>
        <end position="605"/>
    </location>
</feature>
<dbReference type="AlphaFoldDB" id="K6WWQ1"/>